<keyword evidence="1" id="KW-0677">Repeat</keyword>
<protein>
    <recommendedName>
        <fullName evidence="6">Ankyrin repeat protein</fullName>
    </recommendedName>
</protein>
<sequence length="553" mass="61695">MAELQTASAICGIVRTTWQTIELSRDIFRAPEDARMLWERTKSAYQVMQCLDAVIKLRRDNSVDNTRQLSASIVLIIEDAAKNCQQVLQKLADKCIQLGAHRHITRSRIVKESVSFALSASSIQKFETDLIFATETVKFALELLNNVDRMIDRMDASDRHESIKALLRQLVAGRGLLPDTQGKAHPLPSEHGTMTRKRLDSGVGLEDDCRSIAPTFEKIRPTTTSEEGQAMSEYIAKFAEQIKASFGDFHPLFPGDNDNDANPPPLRADDSNGMNGLHTLDSCSTNLSLLKPIKAWSSGKYDALLNRECEVNKSDEGHTAIMVAAACEHGDACEPCLRSMKMMADHGADIDQSHDGKTALHFSVKHGNLQIAKWLLEHSADLDASSHRTPLFLAVKYDRPAFVDLLVSAGANVNVLDEHNWNLIHYAVNRNSKDALLTLLQSAKSKGVDLDVDGRCEMDWTPLMHLAEVSDREQSVELARTLLDHGAEINLSDKNGYTALWYAVQERFSARRNRFILELLRKGADETIVKRNAPKKIAVFPAFKEIRKSTVVR</sequence>
<dbReference type="PRINTS" id="PR01415">
    <property type="entry name" value="ANKYRIN"/>
</dbReference>
<evidence type="ECO:0000256" key="3">
    <source>
        <dbReference type="PROSITE-ProRule" id="PRU00023"/>
    </source>
</evidence>
<dbReference type="Proteomes" id="UP001521785">
    <property type="component" value="Unassembled WGS sequence"/>
</dbReference>
<feature type="repeat" description="ANK" evidence="3">
    <location>
        <begin position="386"/>
        <end position="418"/>
    </location>
</feature>
<keyword evidence="2 3" id="KW-0040">ANK repeat</keyword>
<evidence type="ECO:0008006" key="6">
    <source>
        <dbReference type="Google" id="ProtNLM"/>
    </source>
</evidence>
<feature type="repeat" description="ANK" evidence="3">
    <location>
        <begin position="458"/>
        <end position="494"/>
    </location>
</feature>
<proteinExistence type="predicted"/>
<gene>
    <name evidence="4" type="ORF">SLS60_011903</name>
</gene>
<evidence type="ECO:0000256" key="1">
    <source>
        <dbReference type="ARBA" id="ARBA00022737"/>
    </source>
</evidence>
<comment type="caution">
    <text evidence="4">The sequence shown here is derived from an EMBL/GenBank/DDBJ whole genome shotgun (WGS) entry which is preliminary data.</text>
</comment>
<evidence type="ECO:0000313" key="4">
    <source>
        <dbReference type="EMBL" id="KAL1591511.1"/>
    </source>
</evidence>
<name>A0ABR3QH97_9PLEO</name>
<dbReference type="PANTHER" id="PTHR24173:SF83">
    <property type="entry name" value="SOCS BOX DOMAIN-CONTAINING PROTEIN"/>
    <property type="match status" value="1"/>
</dbReference>
<dbReference type="Gene3D" id="1.25.40.20">
    <property type="entry name" value="Ankyrin repeat-containing domain"/>
    <property type="match status" value="2"/>
</dbReference>
<dbReference type="Pfam" id="PF12796">
    <property type="entry name" value="Ank_2"/>
    <property type="match status" value="2"/>
</dbReference>
<evidence type="ECO:0000256" key="2">
    <source>
        <dbReference type="ARBA" id="ARBA00023043"/>
    </source>
</evidence>
<dbReference type="PANTHER" id="PTHR24173">
    <property type="entry name" value="ANKYRIN REPEAT CONTAINING"/>
    <property type="match status" value="1"/>
</dbReference>
<accession>A0ABR3QH97</accession>
<evidence type="ECO:0000313" key="5">
    <source>
        <dbReference type="Proteomes" id="UP001521785"/>
    </source>
</evidence>
<organism evidence="4 5">
    <name type="scientific">Paraconiothyrium brasiliense</name>
    <dbReference type="NCBI Taxonomy" id="300254"/>
    <lineage>
        <taxon>Eukaryota</taxon>
        <taxon>Fungi</taxon>
        <taxon>Dikarya</taxon>
        <taxon>Ascomycota</taxon>
        <taxon>Pezizomycotina</taxon>
        <taxon>Dothideomycetes</taxon>
        <taxon>Pleosporomycetidae</taxon>
        <taxon>Pleosporales</taxon>
        <taxon>Massarineae</taxon>
        <taxon>Didymosphaeriaceae</taxon>
        <taxon>Paraconiothyrium</taxon>
    </lineage>
</organism>
<dbReference type="PROSITE" id="PS50297">
    <property type="entry name" value="ANK_REP_REGION"/>
    <property type="match status" value="2"/>
</dbReference>
<reference evidence="4 5" key="1">
    <citation type="submission" date="2024-02" db="EMBL/GenBank/DDBJ databases">
        <title>De novo assembly and annotation of 12 fungi associated with fruit tree decline syndrome in Ontario, Canada.</title>
        <authorList>
            <person name="Sulman M."/>
            <person name="Ellouze W."/>
            <person name="Ilyukhin E."/>
        </authorList>
    </citation>
    <scope>NUCLEOTIDE SEQUENCE [LARGE SCALE GENOMIC DNA]</scope>
    <source>
        <strain evidence="4 5">M42-189</strain>
    </source>
</reference>
<feature type="repeat" description="ANK" evidence="3">
    <location>
        <begin position="355"/>
        <end position="387"/>
    </location>
</feature>
<dbReference type="SUPFAM" id="SSF48403">
    <property type="entry name" value="Ankyrin repeat"/>
    <property type="match status" value="1"/>
</dbReference>
<dbReference type="InterPro" id="IPR002110">
    <property type="entry name" value="Ankyrin_rpt"/>
</dbReference>
<dbReference type="InterPro" id="IPR036770">
    <property type="entry name" value="Ankyrin_rpt-contain_sf"/>
</dbReference>
<dbReference type="EMBL" id="JAKJXO020000025">
    <property type="protein sequence ID" value="KAL1591511.1"/>
    <property type="molecule type" value="Genomic_DNA"/>
</dbReference>
<dbReference type="PROSITE" id="PS50088">
    <property type="entry name" value="ANK_REPEAT"/>
    <property type="match status" value="3"/>
</dbReference>
<keyword evidence="5" id="KW-1185">Reference proteome</keyword>
<dbReference type="SMART" id="SM00248">
    <property type="entry name" value="ANK"/>
    <property type="match status" value="6"/>
</dbReference>